<keyword evidence="2" id="KW-0812">Transmembrane</keyword>
<evidence type="ECO:0000313" key="5">
    <source>
        <dbReference type="Proteomes" id="UP000199702"/>
    </source>
</evidence>
<name>A0A1H6WW61_9FLAO</name>
<dbReference type="GO" id="GO:0031992">
    <property type="term" value="F:energy transducer activity"/>
    <property type="evidence" value="ECO:0007669"/>
    <property type="project" value="TreeGrafter"/>
</dbReference>
<feature type="domain" description="TonB C-terminal" evidence="3">
    <location>
        <begin position="204"/>
        <end position="267"/>
    </location>
</feature>
<keyword evidence="5" id="KW-1185">Reference proteome</keyword>
<organism evidence="4 5">
    <name type="scientific">Flavobacterium terrigena</name>
    <dbReference type="NCBI Taxonomy" id="402734"/>
    <lineage>
        <taxon>Bacteria</taxon>
        <taxon>Pseudomonadati</taxon>
        <taxon>Bacteroidota</taxon>
        <taxon>Flavobacteriia</taxon>
        <taxon>Flavobacteriales</taxon>
        <taxon>Flavobacteriaceae</taxon>
        <taxon>Flavobacterium</taxon>
    </lineage>
</organism>
<dbReference type="RefSeq" id="WP_091314200.1">
    <property type="nucleotide sequence ID" value="NZ_CBCSJU010000003.1"/>
</dbReference>
<evidence type="ECO:0000256" key="2">
    <source>
        <dbReference type="SAM" id="Phobius"/>
    </source>
</evidence>
<accession>A0A1H6WW61</accession>
<sequence length="275" mass="30358">MSVNANLSEASLIDNIFEGRNKSYGAYELRTNSSKRTVLALILSSIFFIGLVVALYLSMKSKEKVEEKITKVELKKVNTPLKKEEKKILEEIKKEIPIEKVKSVVDIVKNVPPVVVAKKTTDKEIPPTDEFKDKKTGSDDVKGDATAQKQKEGEQAEEDQKGDDTDYNAIFTSVQVQASPPGGMNAFRKQVGSSFRLPEVDETTTGTVIAKFVVWDDGSIRDIVIVKESPAGLGLGKEATRILSKSPKWTPGIYNGRSVKQYYTLPISIQITASE</sequence>
<gene>
    <name evidence="4" type="ORF">SAMN05660918_2526</name>
</gene>
<feature type="transmembrane region" description="Helical" evidence="2">
    <location>
        <begin position="38"/>
        <end position="58"/>
    </location>
</feature>
<evidence type="ECO:0000259" key="3">
    <source>
        <dbReference type="Pfam" id="PF03544"/>
    </source>
</evidence>
<dbReference type="PANTHER" id="PTHR33446:SF2">
    <property type="entry name" value="PROTEIN TONB"/>
    <property type="match status" value="1"/>
</dbReference>
<keyword evidence="2" id="KW-0472">Membrane</keyword>
<dbReference type="SUPFAM" id="SSF74653">
    <property type="entry name" value="TolA/TonB C-terminal domain"/>
    <property type="match status" value="1"/>
</dbReference>
<dbReference type="GO" id="GO:0055085">
    <property type="term" value="P:transmembrane transport"/>
    <property type="evidence" value="ECO:0007669"/>
    <property type="project" value="InterPro"/>
</dbReference>
<proteinExistence type="predicted"/>
<dbReference type="AlphaFoldDB" id="A0A1H6WW61"/>
<dbReference type="InterPro" id="IPR037682">
    <property type="entry name" value="TonB_C"/>
</dbReference>
<protein>
    <submittedName>
        <fullName evidence="4">Protein TonB</fullName>
    </submittedName>
</protein>
<dbReference type="Pfam" id="PF03544">
    <property type="entry name" value="TonB_C"/>
    <property type="match status" value="1"/>
</dbReference>
<dbReference type="OrthoDB" id="1095452at2"/>
<dbReference type="EMBL" id="FNYA01000007">
    <property type="protein sequence ID" value="SEJ17010.1"/>
    <property type="molecule type" value="Genomic_DNA"/>
</dbReference>
<reference evidence="5" key="1">
    <citation type="submission" date="2016-10" db="EMBL/GenBank/DDBJ databases">
        <authorList>
            <person name="Varghese N."/>
            <person name="Submissions S."/>
        </authorList>
    </citation>
    <scope>NUCLEOTIDE SEQUENCE [LARGE SCALE GENOMIC DNA]</scope>
    <source>
        <strain evidence="5">DSM 17934</strain>
    </source>
</reference>
<dbReference type="STRING" id="402734.SAMN05660918_2526"/>
<evidence type="ECO:0000256" key="1">
    <source>
        <dbReference type="SAM" id="MobiDB-lite"/>
    </source>
</evidence>
<dbReference type="Gene3D" id="3.30.1150.10">
    <property type="match status" value="1"/>
</dbReference>
<dbReference type="InterPro" id="IPR051045">
    <property type="entry name" value="TonB-dependent_transducer"/>
</dbReference>
<dbReference type="PANTHER" id="PTHR33446">
    <property type="entry name" value="PROTEIN TONB-RELATED"/>
    <property type="match status" value="1"/>
</dbReference>
<evidence type="ECO:0000313" key="4">
    <source>
        <dbReference type="EMBL" id="SEJ17010.1"/>
    </source>
</evidence>
<keyword evidence="2" id="KW-1133">Transmembrane helix</keyword>
<dbReference type="GO" id="GO:0098797">
    <property type="term" value="C:plasma membrane protein complex"/>
    <property type="evidence" value="ECO:0007669"/>
    <property type="project" value="TreeGrafter"/>
</dbReference>
<feature type="region of interest" description="Disordered" evidence="1">
    <location>
        <begin position="125"/>
        <end position="164"/>
    </location>
</feature>
<dbReference type="Proteomes" id="UP000199702">
    <property type="component" value="Unassembled WGS sequence"/>
</dbReference>